<evidence type="ECO:0000313" key="1">
    <source>
        <dbReference type="EMBL" id="KKM88582.1"/>
    </source>
</evidence>
<gene>
    <name evidence="1" type="ORF">LCGC14_1257270</name>
</gene>
<accession>A0A0F9P548</accession>
<reference evidence="1" key="1">
    <citation type="journal article" date="2015" name="Nature">
        <title>Complex archaea that bridge the gap between prokaryotes and eukaryotes.</title>
        <authorList>
            <person name="Spang A."/>
            <person name="Saw J.H."/>
            <person name="Jorgensen S.L."/>
            <person name="Zaremba-Niedzwiedzka K."/>
            <person name="Martijn J."/>
            <person name="Lind A.E."/>
            <person name="van Eijk R."/>
            <person name="Schleper C."/>
            <person name="Guy L."/>
            <person name="Ettema T.J."/>
        </authorList>
    </citation>
    <scope>NUCLEOTIDE SEQUENCE</scope>
</reference>
<organism evidence="1">
    <name type="scientific">marine sediment metagenome</name>
    <dbReference type="NCBI Taxonomy" id="412755"/>
    <lineage>
        <taxon>unclassified sequences</taxon>
        <taxon>metagenomes</taxon>
        <taxon>ecological metagenomes</taxon>
    </lineage>
</organism>
<proteinExistence type="predicted"/>
<sequence length="48" mass="6042">MKKEKYYTYIKCKRNFPLDKLTELVEKFFVCKKCEKHHIFIRRIGKLF</sequence>
<dbReference type="AlphaFoldDB" id="A0A0F9P548"/>
<protein>
    <submittedName>
        <fullName evidence="1">Uncharacterized protein</fullName>
    </submittedName>
</protein>
<dbReference type="EMBL" id="LAZR01006938">
    <property type="protein sequence ID" value="KKM88582.1"/>
    <property type="molecule type" value="Genomic_DNA"/>
</dbReference>
<comment type="caution">
    <text evidence="1">The sequence shown here is derived from an EMBL/GenBank/DDBJ whole genome shotgun (WGS) entry which is preliminary data.</text>
</comment>
<name>A0A0F9P548_9ZZZZ</name>